<gene>
    <name evidence="1" type="ORF">JCM19239_2076</name>
</gene>
<dbReference type="Proteomes" id="UP000029223">
    <property type="component" value="Unassembled WGS sequence"/>
</dbReference>
<sequence length="39" mass="4269">MTCGFIVQKPEAFNAEDTLKILRKTADELSRSLGAVDLS</sequence>
<protein>
    <submittedName>
        <fullName evidence="1">Uncharacterized protein</fullName>
    </submittedName>
</protein>
<name>A0ABQ0JET1_9VIBR</name>
<proteinExistence type="predicted"/>
<accession>A0ABQ0JET1</accession>
<organism evidence="1 2">
    <name type="scientific">Vibrio variabilis</name>
    <dbReference type="NCBI Taxonomy" id="990271"/>
    <lineage>
        <taxon>Bacteria</taxon>
        <taxon>Pseudomonadati</taxon>
        <taxon>Pseudomonadota</taxon>
        <taxon>Gammaproteobacteria</taxon>
        <taxon>Vibrionales</taxon>
        <taxon>Vibrionaceae</taxon>
        <taxon>Vibrio</taxon>
    </lineage>
</organism>
<evidence type="ECO:0000313" key="2">
    <source>
        <dbReference type="Proteomes" id="UP000029223"/>
    </source>
</evidence>
<reference evidence="2" key="2">
    <citation type="submission" date="2014-09" db="EMBL/GenBank/DDBJ databases">
        <authorList>
            <consortium name="NBRP consortium"/>
            <person name="Sawabe T."/>
            <person name="Meirelles P."/>
            <person name="Nakanishi M."/>
            <person name="Sayaka M."/>
            <person name="Hattori M."/>
            <person name="Ohkuma M."/>
        </authorList>
    </citation>
    <scope>NUCLEOTIDE SEQUENCE [LARGE SCALE GENOMIC DNA]</scope>
    <source>
        <strain evidence="2">JCM 19239</strain>
    </source>
</reference>
<comment type="caution">
    <text evidence="1">The sequence shown here is derived from an EMBL/GenBank/DDBJ whole genome shotgun (WGS) entry which is preliminary data.</text>
</comment>
<evidence type="ECO:0000313" key="1">
    <source>
        <dbReference type="EMBL" id="GAL27264.1"/>
    </source>
</evidence>
<dbReference type="EMBL" id="BBMS01000027">
    <property type="protein sequence ID" value="GAL27264.1"/>
    <property type="molecule type" value="Genomic_DNA"/>
</dbReference>
<keyword evidence="2" id="KW-1185">Reference proteome</keyword>
<reference evidence="2" key="1">
    <citation type="submission" date="2014-09" db="EMBL/GenBank/DDBJ databases">
        <title>Vibrio variabilis JCM 19239. (C206) whole genome shotgun sequence.</title>
        <authorList>
            <person name="Sawabe T."/>
            <person name="Meirelles P."/>
            <person name="Nakanishi M."/>
            <person name="Sayaka M."/>
            <person name="Hattori M."/>
            <person name="Ohkuma M."/>
        </authorList>
    </citation>
    <scope>NUCLEOTIDE SEQUENCE [LARGE SCALE GENOMIC DNA]</scope>
    <source>
        <strain evidence="2">JCM 19239</strain>
    </source>
</reference>